<accession>A0ABS1BQ24</accession>
<organism evidence="11 12">
    <name type="scientific">Kingella bonacorsii</name>
    <dbReference type="NCBI Taxonomy" id="2796361"/>
    <lineage>
        <taxon>Bacteria</taxon>
        <taxon>Pseudomonadati</taxon>
        <taxon>Pseudomonadota</taxon>
        <taxon>Betaproteobacteria</taxon>
        <taxon>Neisseriales</taxon>
        <taxon>Neisseriaceae</taxon>
        <taxon>Kingella</taxon>
    </lineage>
</organism>
<dbReference type="InterPro" id="IPR004516">
    <property type="entry name" value="HisRS/HisZ"/>
</dbReference>
<dbReference type="NCBIfam" id="NF008935">
    <property type="entry name" value="PRK12292.1-1"/>
    <property type="match status" value="1"/>
</dbReference>
<evidence type="ECO:0000256" key="6">
    <source>
        <dbReference type="ARBA" id="ARBA00022490"/>
    </source>
</evidence>
<protein>
    <recommendedName>
        <fullName evidence="5 9">ATP phosphoribosyltransferase regulatory subunit</fullName>
    </recommendedName>
</protein>
<dbReference type="Gene3D" id="3.30.930.10">
    <property type="entry name" value="Bira Bifunctional Protein, Domain 2"/>
    <property type="match status" value="1"/>
</dbReference>
<evidence type="ECO:0000256" key="8">
    <source>
        <dbReference type="ARBA" id="ARBA00025246"/>
    </source>
</evidence>
<dbReference type="HAMAP" id="MF_00125">
    <property type="entry name" value="HisZ"/>
    <property type="match status" value="1"/>
</dbReference>
<dbReference type="SUPFAM" id="SSF55681">
    <property type="entry name" value="Class II aaRS and biotin synthetases"/>
    <property type="match status" value="1"/>
</dbReference>
<comment type="caution">
    <text evidence="11">The sequence shown here is derived from an EMBL/GenBank/DDBJ whole genome shotgun (WGS) entry which is preliminary data.</text>
</comment>
<dbReference type="NCBIfam" id="NF009086">
    <property type="entry name" value="PRK12421.1"/>
    <property type="match status" value="1"/>
</dbReference>
<comment type="miscellaneous">
    <text evidence="9">This function is generally fulfilled by the C-terminal part of HisG, which is missing in some bacteria such as this one.</text>
</comment>
<evidence type="ECO:0000259" key="10">
    <source>
        <dbReference type="Pfam" id="PF13393"/>
    </source>
</evidence>
<feature type="domain" description="Class II Histidinyl-tRNA synthetase (HisRS)-like catalytic core" evidence="10">
    <location>
        <begin position="9"/>
        <end position="314"/>
    </location>
</feature>
<comment type="subunit">
    <text evidence="4 9">Heteromultimer composed of HisG and HisZ subunits.</text>
</comment>
<proteinExistence type="inferred from homology"/>
<evidence type="ECO:0000256" key="9">
    <source>
        <dbReference type="HAMAP-Rule" id="MF_00125"/>
    </source>
</evidence>
<dbReference type="InterPro" id="IPR045864">
    <property type="entry name" value="aa-tRNA-synth_II/BPL/LPL"/>
</dbReference>
<dbReference type="Proteomes" id="UP000614058">
    <property type="component" value="Unassembled WGS sequence"/>
</dbReference>
<evidence type="ECO:0000256" key="5">
    <source>
        <dbReference type="ARBA" id="ARBA00020397"/>
    </source>
</evidence>
<dbReference type="RefSeq" id="WP_200521386.1">
    <property type="nucleotide sequence ID" value="NZ_JAEHNZ010000001.1"/>
</dbReference>
<comment type="function">
    <text evidence="8 9">Required for the first step of histidine biosynthesis. May allow the feedback regulation of ATP phosphoribosyltransferase activity by histidine.</text>
</comment>
<dbReference type="InterPro" id="IPR041715">
    <property type="entry name" value="HisRS-like_core"/>
</dbReference>
<dbReference type="PANTHER" id="PTHR43707">
    <property type="entry name" value="HISTIDYL-TRNA SYNTHETASE"/>
    <property type="match status" value="1"/>
</dbReference>
<keyword evidence="6 9" id="KW-0963">Cytoplasm</keyword>
<comment type="pathway">
    <text evidence="2 9">Amino-acid biosynthesis; L-histidine biosynthesis; L-histidine from 5-phospho-alpha-D-ribose 1-diphosphate: step 1/9.</text>
</comment>
<evidence type="ECO:0000313" key="11">
    <source>
        <dbReference type="EMBL" id="MBK0395374.1"/>
    </source>
</evidence>
<reference evidence="11 12" key="1">
    <citation type="journal article" date="2021" name="Pathogens">
        <title>Isolation and Characterization of Kingella bonacorsii sp. nov., A Novel Kingella Species Detected in a Stable Periodontitis Subject.</title>
        <authorList>
            <person name="Antezack A."/>
            <person name="Boxberger M."/>
            <person name="Rolland C."/>
            <person name="Monnet-Corti V."/>
            <person name="La Scola B."/>
        </authorList>
    </citation>
    <scope>NUCLEOTIDE SEQUENCE [LARGE SCALE GENOMIC DNA]</scope>
    <source>
        <strain evidence="11 12">Marseille-Q4569</strain>
    </source>
</reference>
<comment type="similarity">
    <text evidence="3 9">Belongs to the class-II aminoacyl-tRNA synthetase family. HisZ subfamily.</text>
</comment>
<keyword evidence="12" id="KW-1185">Reference proteome</keyword>
<evidence type="ECO:0000256" key="3">
    <source>
        <dbReference type="ARBA" id="ARBA00005539"/>
    </source>
</evidence>
<dbReference type="Pfam" id="PF13393">
    <property type="entry name" value="tRNA-synt_His"/>
    <property type="match status" value="1"/>
</dbReference>
<keyword evidence="11" id="KW-0808">Transferase</keyword>
<dbReference type="CDD" id="cd00773">
    <property type="entry name" value="HisRS-like_core"/>
    <property type="match status" value="1"/>
</dbReference>
<keyword evidence="11" id="KW-0328">Glycosyltransferase</keyword>
<keyword evidence="7 9" id="KW-0368">Histidine biosynthesis</keyword>
<dbReference type="PANTHER" id="PTHR43707:SF1">
    <property type="entry name" value="HISTIDINE--TRNA LIGASE, MITOCHONDRIAL-RELATED"/>
    <property type="match status" value="1"/>
</dbReference>
<evidence type="ECO:0000256" key="4">
    <source>
        <dbReference type="ARBA" id="ARBA00011496"/>
    </source>
</evidence>
<comment type="subcellular location">
    <subcellularLocation>
        <location evidence="1 9">Cytoplasm</location>
    </subcellularLocation>
</comment>
<name>A0ABS1BQ24_9NEIS</name>
<dbReference type="PIRSF" id="PIRSF001549">
    <property type="entry name" value="His-tRNA_synth"/>
    <property type="match status" value="1"/>
</dbReference>
<gene>
    <name evidence="9" type="primary">hisZ</name>
    <name evidence="11" type="ORF">JDW22_01925</name>
</gene>
<evidence type="ECO:0000256" key="2">
    <source>
        <dbReference type="ARBA" id="ARBA00004667"/>
    </source>
</evidence>
<evidence type="ECO:0000256" key="1">
    <source>
        <dbReference type="ARBA" id="ARBA00004496"/>
    </source>
</evidence>
<sequence length="379" mass="41613">MQTWQLPEHIADILPERARQLESVKEQILAQFRTHGFELVQPPLMEYSRSLLTHIDDGLSLKTIRLADQITGWQLGIRADITPQVARIDAHLLMKNQGINRLCYSGSVLHAQPDGLLATREPIQTGAELYGCADTAADVEIIDLMMKTLKVGGLGNIILSLGHLGVFRAIAAAAQLGEAQSRQLLALMQDKDGNAVRRLAQQWQLDNIWIDALAALPELYGSRDVLDKARARLPQLTAVSQALDVLAQVCAAFPEQAVHIDLAEVRVDNYHTGLLYAAYTSDYHDAVARGGRYDGLGAYFGRSRPATGFSFDLRLFGAYLAASQRPEAVRVAQKDYAAAKNAVDKLRAQGVCVVVDYGLPDNSGSLKTLVQCNDEWKVE</sequence>
<evidence type="ECO:0000256" key="7">
    <source>
        <dbReference type="ARBA" id="ARBA00023102"/>
    </source>
</evidence>
<dbReference type="EMBL" id="JAEHNZ010000001">
    <property type="protein sequence ID" value="MBK0395374.1"/>
    <property type="molecule type" value="Genomic_DNA"/>
</dbReference>
<evidence type="ECO:0000313" key="12">
    <source>
        <dbReference type="Proteomes" id="UP000614058"/>
    </source>
</evidence>
<dbReference type="GO" id="GO:0016757">
    <property type="term" value="F:glycosyltransferase activity"/>
    <property type="evidence" value="ECO:0007669"/>
    <property type="project" value="UniProtKB-KW"/>
</dbReference>
<keyword evidence="9" id="KW-0028">Amino-acid biosynthesis</keyword>
<dbReference type="InterPro" id="IPR004517">
    <property type="entry name" value="HisZ"/>
</dbReference>